<dbReference type="RefSeq" id="WP_050352392.1">
    <property type="nucleotide sequence ID" value="NZ_BOSN01000008.1"/>
</dbReference>
<keyword evidence="2" id="KW-1185">Reference proteome</keyword>
<dbReference type="OrthoDB" id="9805708at2"/>
<organism evidence="1 2">
    <name type="scientific">Virgibacillus pantothenticus</name>
    <dbReference type="NCBI Taxonomy" id="1473"/>
    <lineage>
        <taxon>Bacteria</taxon>
        <taxon>Bacillati</taxon>
        <taxon>Bacillota</taxon>
        <taxon>Bacilli</taxon>
        <taxon>Bacillales</taxon>
        <taxon>Bacillaceae</taxon>
        <taxon>Virgibacillus</taxon>
    </lineage>
</organism>
<dbReference type="PATRIC" id="fig|1473.5.peg.1778"/>
<dbReference type="AlphaFoldDB" id="A0A0L0QMT8"/>
<reference evidence="2" key="1">
    <citation type="submission" date="2015-07" db="EMBL/GenBank/DDBJ databases">
        <title>Fjat-10053 dsm26.</title>
        <authorList>
            <person name="Liu B."/>
            <person name="Wang J."/>
            <person name="Zhu Y."/>
            <person name="Liu G."/>
            <person name="Chen Q."/>
            <person name="Chen Z."/>
            <person name="Lan J."/>
            <person name="Che J."/>
            <person name="Ge C."/>
            <person name="Shi H."/>
            <person name="Pan Z."/>
            <person name="Liu X."/>
        </authorList>
    </citation>
    <scope>NUCLEOTIDE SEQUENCE [LARGE SCALE GENOMIC DNA]</scope>
    <source>
        <strain evidence="2">DSM 26</strain>
    </source>
</reference>
<gene>
    <name evidence="1" type="ORF">AFK71_15555</name>
</gene>
<accession>A0A0L0QMT8</accession>
<sequence>MSCKECYSDNPYATPMLRPRECLEKHTQYICGTCGRCICIERDEKRGLRRWNFPFKSLKIEKLYVRTAEYTAQRKCFIYEIISKSGRKSYKIFSAPSELEEYLKKNKNKMCSGNKPIWSSDEYIDYPNTQFKKLKENELEVYLKHVLDNK</sequence>
<name>A0A0L0QMT8_VIRPA</name>
<dbReference type="GeneID" id="66871078"/>
<evidence type="ECO:0000313" key="2">
    <source>
        <dbReference type="Proteomes" id="UP000036780"/>
    </source>
</evidence>
<dbReference type="EMBL" id="LGTO01000007">
    <property type="protein sequence ID" value="KNE19834.1"/>
    <property type="molecule type" value="Genomic_DNA"/>
</dbReference>
<comment type="caution">
    <text evidence="1">The sequence shown here is derived from an EMBL/GenBank/DDBJ whole genome shotgun (WGS) entry which is preliminary data.</text>
</comment>
<dbReference type="Proteomes" id="UP000036780">
    <property type="component" value="Unassembled WGS sequence"/>
</dbReference>
<proteinExistence type="predicted"/>
<evidence type="ECO:0000313" key="1">
    <source>
        <dbReference type="EMBL" id="KNE19834.1"/>
    </source>
</evidence>
<protein>
    <submittedName>
        <fullName evidence="1">Uncharacterized protein</fullName>
    </submittedName>
</protein>